<evidence type="ECO:0000256" key="9">
    <source>
        <dbReference type="SAM" id="MobiDB-lite"/>
    </source>
</evidence>
<proteinExistence type="inferred from homology"/>
<feature type="repeat" description="WD" evidence="7">
    <location>
        <begin position="182"/>
        <end position="214"/>
    </location>
</feature>
<evidence type="ECO:0000256" key="1">
    <source>
        <dbReference type="ARBA" id="ARBA00004496"/>
    </source>
</evidence>
<keyword evidence="4 7" id="KW-0853">WD repeat</keyword>
<organism evidence="11 12">
    <name type="scientific">Leucosporidium creatinivorum</name>
    <dbReference type="NCBI Taxonomy" id="106004"/>
    <lineage>
        <taxon>Eukaryota</taxon>
        <taxon>Fungi</taxon>
        <taxon>Dikarya</taxon>
        <taxon>Basidiomycota</taxon>
        <taxon>Pucciniomycotina</taxon>
        <taxon>Microbotryomycetes</taxon>
        <taxon>Leucosporidiales</taxon>
        <taxon>Leucosporidium</taxon>
    </lineage>
</organism>
<dbReference type="STRING" id="106004.A0A1Y2G4C7"/>
<gene>
    <name evidence="11" type="ORF">BCR35DRAFT_298329</name>
</gene>
<dbReference type="InterPro" id="IPR019775">
    <property type="entry name" value="WD40_repeat_CS"/>
</dbReference>
<dbReference type="EMBL" id="MCGR01000001">
    <property type="protein sequence ID" value="ORY92791.1"/>
    <property type="molecule type" value="Genomic_DNA"/>
</dbReference>
<feature type="region of interest" description="Disordered" evidence="9">
    <location>
        <begin position="402"/>
        <end position="490"/>
    </location>
</feature>
<dbReference type="PROSITE" id="PS50082">
    <property type="entry name" value="WD_REPEATS_2"/>
    <property type="match status" value="1"/>
</dbReference>
<dbReference type="SMART" id="SM01166">
    <property type="entry name" value="DUF1899"/>
    <property type="match status" value="2"/>
</dbReference>
<evidence type="ECO:0000256" key="2">
    <source>
        <dbReference type="ARBA" id="ARBA00009482"/>
    </source>
</evidence>
<feature type="region of interest" description="Disordered" evidence="9">
    <location>
        <begin position="979"/>
        <end position="1003"/>
    </location>
</feature>
<dbReference type="InterPro" id="IPR011047">
    <property type="entry name" value="Quinoprotein_ADH-like_sf"/>
</dbReference>
<dbReference type="SMART" id="SM00320">
    <property type="entry name" value="WD40"/>
    <property type="match status" value="6"/>
</dbReference>
<evidence type="ECO:0000313" key="11">
    <source>
        <dbReference type="EMBL" id="ORY92791.1"/>
    </source>
</evidence>
<evidence type="ECO:0000256" key="7">
    <source>
        <dbReference type="PROSITE-ProRule" id="PRU00221"/>
    </source>
</evidence>
<protein>
    <recommendedName>
        <fullName evidence="8">Coronin</fullName>
    </recommendedName>
</protein>
<feature type="compositionally biased region" description="Basic and acidic residues" evidence="9">
    <location>
        <begin position="990"/>
        <end position="1003"/>
    </location>
</feature>
<feature type="region of interest" description="Disordered" evidence="9">
    <location>
        <begin position="503"/>
        <end position="540"/>
    </location>
</feature>
<reference evidence="11 12" key="1">
    <citation type="submission" date="2016-07" db="EMBL/GenBank/DDBJ databases">
        <title>Pervasive Adenine N6-methylation of Active Genes in Fungi.</title>
        <authorList>
            <consortium name="DOE Joint Genome Institute"/>
            <person name="Mondo S.J."/>
            <person name="Dannebaum R.O."/>
            <person name="Kuo R.C."/>
            <person name="Labutti K."/>
            <person name="Haridas S."/>
            <person name="Kuo A."/>
            <person name="Salamov A."/>
            <person name="Ahrendt S.R."/>
            <person name="Lipzen A."/>
            <person name="Sullivan W."/>
            <person name="Andreopoulos W.B."/>
            <person name="Clum A."/>
            <person name="Lindquist E."/>
            <person name="Daum C."/>
            <person name="Ramamoorthy G.K."/>
            <person name="Gryganskyi A."/>
            <person name="Culley D."/>
            <person name="Magnuson J.K."/>
            <person name="James T.Y."/>
            <person name="O'Malley M.A."/>
            <person name="Stajich J.E."/>
            <person name="Spatafora J.W."/>
            <person name="Visel A."/>
            <person name="Grigoriev I.V."/>
        </authorList>
    </citation>
    <scope>NUCLEOTIDE SEQUENCE [LARGE SCALE GENOMIC DNA]</scope>
    <source>
        <strain evidence="11 12">62-1032</strain>
    </source>
</reference>
<dbReference type="SUPFAM" id="SSF50998">
    <property type="entry name" value="Quinoprotein alcohol dehydrogenase-like"/>
    <property type="match status" value="1"/>
</dbReference>
<comment type="similarity">
    <text evidence="2 8">Belongs to the WD repeat coronin family.</text>
</comment>
<dbReference type="InterPro" id="IPR001680">
    <property type="entry name" value="WD40_rpt"/>
</dbReference>
<dbReference type="GO" id="GO:0005737">
    <property type="term" value="C:cytoplasm"/>
    <property type="evidence" value="ECO:0007669"/>
    <property type="project" value="UniProtKB-SubCell"/>
</dbReference>
<comment type="subcellular location">
    <subcellularLocation>
        <location evidence="1">Cytoplasm</location>
    </subcellularLocation>
</comment>
<feature type="compositionally biased region" description="Low complexity" evidence="9">
    <location>
        <begin position="413"/>
        <end position="466"/>
    </location>
</feature>
<feature type="compositionally biased region" description="Low complexity" evidence="9">
    <location>
        <begin position="503"/>
        <end position="529"/>
    </location>
</feature>
<dbReference type="InterPro" id="IPR015505">
    <property type="entry name" value="Coronin"/>
</dbReference>
<dbReference type="PROSITE" id="PS00678">
    <property type="entry name" value="WD_REPEATS_1"/>
    <property type="match status" value="1"/>
</dbReference>
<evidence type="ECO:0000256" key="3">
    <source>
        <dbReference type="ARBA" id="ARBA00022490"/>
    </source>
</evidence>
<feature type="compositionally biased region" description="Low complexity" evidence="9">
    <location>
        <begin position="476"/>
        <end position="490"/>
    </location>
</feature>
<keyword evidence="3" id="KW-0963">Cytoplasm</keyword>
<keyword evidence="5 8" id="KW-0677">Repeat</keyword>
<evidence type="ECO:0000313" key="12">
    <source>
        <dbReference type="Proteomes" id="UP000193467"/>
    </source>
</evidence>
<sequence length="1003" mass="106861">MAPRFYSSPYKNAVAQVGKRDAWWSELPVSTSAASDSSDLIKTCSEYWLAQGSASGSLVCHGYDSPAKFNQRAPTLQAASRAITDFDVSRFDDLVAAGTDDGKIVIHELPSLSSFSEGSSLAPNTLLSVSHPSTRPIDTLSFHPTTSSLLLASSQSTVAIYDVQSQASAPAFQIDQSSPSWSAKWSGDGRMISTTGKDGVLRLWDVRKDSTKAALEFKAHGGMKCSRHVWLGGASSEQIFTTGFSKMRDREYSLFDTRNAGSGSALKTQRLDSNTGVLLPVVDQERNIVYLAGRGDMTLHWVEIGGPSTFTQGGTPLPTTIASFALAPPSVLNLMKAEINRVMVLTNEAVIPLPLEVPRRQYIDFHADLFPPVPLRAPAQDAQAWKAGGDALVDLVAQDPSKKASAPIKREPAPAATPSASSTASQPTETTEVAPSTPAATPASVPSSTPAPSTPLASQTPTASSAKSTSRPTFGSAKASPSPSTTSTAPVSALANLTLAESSPAASTPAAPASAPATPAPSAAPVSAVKQTESAKTGAPYNPGWSRNFLIGKTPLKPDYHDVHGLSATMSADCQMLKANRSFLFFPLGGPGGRLAVHPVSAIGRLPTLIPSVVCGATVVDFEISPFEQRQVFVASDDSKIRVFELPEGGIEEDTGEAKWILGDAKMDKINELKHHPTAKGLLLSVSEDRGNPTLRLWDVTKGALLSTVSLPAGSISSSAWSPDGSLLALSTKTKQIHLLDPRSPSSLITCASHDSPRPVRLTWASPTHVISTGFDRSASRELILYSATPTALEPLAKQSMDVSPAPLFPYFDLDTQILLLYSRGDRTCLAFEVHPEAARGKQITKLPSFEHGTLQLGWAFLPKKENNIKGVEILSSLRLTASTVEKVGWSVPRARSEFFQDDIFVPTRDVETSTVTADEWLAGKNDPLRRVDLRPEDMTPLSEAPAIAAKASTRSKISGPVLTESQKQEAYMARLFAAAKAEGDEEEDPVRSKHAPVDDDDW</sequence>
<dbReference type="AlphaFoldDB" id="A0A1Y2G4C7"/>
<dbReference type="PANTHER" id="PTHR10856:SF20">
    <property type="entry name" value="CORONIN-7"/>
    <property type="match status" value="1"/>
</dbReference>
<evidence type="ECO:0000256" key="8">
    <source>
        <dbReference type="RuleBase" id="RU280818"/>
    </source>
</evidence>
<dbReference type="Pfam" id="PF16300">
    <property type="entry name" value="WD40_4"/>
    <property type="match status" value="2"/>
</dbReference>
<feature type="domain" description="DUF1899" evidence="10">
    <location>
        <begin position="548"/>
        <end position="604"/>
    </location>
</feature>
<name>A0A1Y2G4C7_9BASI</name>
<comment type="caution">
    <text evidence="11">The sequence shown here is derived from an EMBL/GenBank/DDBJ whole genome shotgun (WGS) entry which is preliminary data.</text>
</comment>
<evidence type="ECO:0000259" key="10">
    <source>
        <dbReference type="SMART" id="SM01166"/>
    </source>
</evidence>
<keyword evidence="12" id="KW-1185">Reference proteome</keyword>
<dbReference type="SMART" id="SM01167">
    <property type="entry name" value="DUF1900"/>
    <property type="match status" value="2"/>
</dbReference>
<dbReference type="PANTHER" id="PTHR10856">
    <property type="entry name" value="CORONIN"/>
    <property type="match status" value="1"/>
</dbReference>
<dbReference type="Proteomes" id="UP000193467">
    <property type="component" value="Unassembled WGS sequence"/>
</dbReference>
<dbReference type="OrthoDB" id="347435at2759"/>
<dbReference type="GO" id="GO:0003779">
    <property type="term" value="F:actin binding"/>
    <property type="evidence" value="ECO:0007669"/>
    <property type="project" value="UniProtKB-KW"/>
</dbReference>
<dbReference type="InterPro" id="IPR015943">
    <property type="entry name" value="WD40/YVTN_repeat-like_dom_sf"/>
</dbReference>
<dbReference type="InParanoid" id="A0A1Y2G4C7"/>
<dbReference type="Gene3D" id="2.130.10.10">
    <property type="entry name" value="YVTN repeat-like/Quinoprotein amine dehydrogenase"/>
    <property type="match status" value="2"/>
</dbReference>
<dbReference type="InterPro" id="IPR015048">
    <property type="entry name" value="DUF1899"/>
</dbReference>
<evidence type="ECO:0000256" key="6">
    <source>
        <dbReference type="ARBA" id="ARBA00023203"/>
    </source>
</evidence>
<dbReference type="Pfam" id="PF00400">
    <property type="entry name" value="WD40"/>
    <property type="match status" value="1"/>
</dbReference>
<feature type="domain" description="DUF1899" evidence="10">
    <location>
        <begin position="4"/>
        <end position="67"/>
    </location>
</feature>
<keyword evidence="6" id="KW-0009">Actin-binding</keyword>
<accession>A0A1Y2G4C7</accession>
<evidence type="ECO:0000256" key="4">
    <source>
        <dbReference type="ARBA" id="ARBA00022574"/>
    </source>
</evidence>
<evidence type="ECO:0000256" key="5">
    <source>
        <dbReference type="ARBA" id="ARBA00022737"/>
    </source>
</evidence>